<dbReference type="PANTHER" id="PTHR11476:SF7">
    <property type="entry name" value="HISTIDINE--TRNA LIGASE"/>
    <property type="match status" value="1"/>
</dbReference>
<dbReference type="InterPro" id="IPR045864">
    <property type="entry name" value="aa-tRNA-synth_II/BPL/LPL"/>
</dbReference>
<dbReference type="PROSITE" id="PS50862">
    <property type="entry name" value="AA_TRNA_LIGASE_II"/>
    <property type="match status" value="1"/>
</dbReference>
<dbReference type="GO" id="GO:0000166">
    <property type="term" value="F:nucleotide binding"/>
    <property type="evidence" value="ECO:0007669"/>
    <property type="project" value="UniProtKB-KW"/>
</dbReference>
<keyword evidence="3" id="KW-0547">Nucleotide-binding</keyword>
<proteinExistence type="inferred from homology"/>
<dbReference type="EC" id="6.1.1.21" evidence="2"/>
<accession>A0A6P6RQN0</accession>
<dbReference type="InterPro" id="IPR006195">
    <property type="entry name" value="aa-tRNA-synth_II"/>
</dbReference>
<evidence type="ECO:0000256" key="3">
    <source>
        <dbReference type="ARBA" id="ARBA00022741"/>
    </source>
</evidence>
<dbReference type="OrthoDB" id="1906957at2759"/>
<gene>
    <name evidence="7" type="primary">LOC34622279</name>
</gene>
<dbReference type="GO" id="GO:0005739">
    <property type="term" value="C:mitochondrion"/>
    <property type="evidence" value="ECO:0007669"/>
    <property type="project" value="TreeGrafter"/>
</dbReference>
<name>A0A6P6RQN0_9EIME</name>
<dbReference type="InterPro" id="IPR041715">
    <property type="entry name" value="HisRS-like_core"/>
</dbReference>
<dbReference type="GO" id="GO:0006427">
    <property type="term" value="P:histidyl-tRNA aminoacylation"/>
    <property type="evidence" value="ECO:0007669"/>
    <property type="project" value="TreeGrafter"/>
</dbReference>
<evidence type="ECO:0000256" key="2">
    <source>
        <dbReference type="ARBA" id="ARBA00012815"/>
    </source>
</evidence>
<evidence type="ECO:0000259" key="5">
    <source>
        <dbReference type="PROSITE" id="PS50862"/>
    </source>
</evidence>
<comment type="catalytic activity">
    <reaction evidence="4">
        <text>tRNA(His) + L-histidine + ATP = L-histidyl-tRNA(His) + AMP + diphosphate + H(+)</text>
        <dbReference type="Rhea" id="RHEA:17313"/>
        <dbReference type="Rhea" id="RHEA-COMP:9665"/>
        <dbReference type="Rhea" id="RHEA-COMP:9689"/>
        <dbReference type="ChEBI" id="CHEBI:15378"/>
        <dbReference type="ChEBI" id="CHEBI:30616"/>
        <dbReference type="ChEBI" id="CHEBI:33019"/>
        <dbReference type="ChEBI" id="CHEBI:57595"/>
        <dbReference type="ChEBI" id="CHEBI:78442"/>
        <dbReference type="ChEBI" id="CHEBI:78527"/>
        <dbReference type="ChEBI" id="CHEBI:456215"/>
        <dbReference type="EC" id="6.1.1.21"/>
    </reaction>
</comment>
<dbReference type="Proteomes" id="UP000515125">
    <property type="component" value="Unplaced"/>
</dbReference>
<dbReference type="CDD" id="cd00773">
    <property type="entry name" value="HisRS-like_core"/>
    <property type="match status" value="1"/>
</dbReference>
<dbReference type="Pfam" id="PF03129">
    <property type="entry name" value="HGTP_anticodon"/>
    <property type="match status" value="1"/>
</dbReference>
<evidence type="ECO:0000313" key="6">
    <source>
        <dbReference type="Proteomes" id="UP000515125"/>
    </source>
</evidence>
<dbReference type="PANTHER" id="PTHR11476">
    <property type="entry name" value="HISTIDYL-TRNA SYNTHETASE"/>
    <property type="match status" value="1"/>
</dbReference>
<protein>
    <recommendedName>
        <fullName evidence="2">histidine--tRNA ligase</fullName>
        <ecNumber evidence="2">6.1.1.21</ecNumber>
    </recommendedName>
</protein>
<dbReference type="GO" id="GO:0032543">
    <property type="term" value="P:mitochondrial translation"/>
    <property type="evidence" value="ECO:0007669"/>
    <property type="project" value="TreeGrafter"/>
</dbReference>
<dbReference type="Gene3D" id="3.30.930.10">
    <property type="entry name" value="Bira Bifunctional Protein, Domain 2"/>
    <property type="match status" value="1"/>
</dbReference>
<sequence>MSSSVAVGAGKALSVDTLSAFAFGSGPFSVADERGAPGSGATECNKGSTNSHTGGSGGALLHLADAHQCLLAPAVSPAVGQLQQPHAPLTLPASRAVALLRAASLEKSGVSRRLLEGLAAASANAGSAACPLPRCSSGGWAKQPRPPLVALLCAAASAAQIEAVSLETAAFFLTDAPEIVGRSFVVARCCSVAARLATCCTAAAAEALLLPADAVADVRRLLSASPGLAEVSEHLGAMLHDMKLQQQRRSAAECRDALAAFTEIATAVGALQGPLLSLLALTEVACKRQMSKPKNLVVDLPAAAAADGLSAEASLEAAAAAAASIDLPLSGPASPFRAAIAAAEMAARALLLAELKLLRATVQMADQQQKSRPEEPVLLPEALSSAAEYFGKGGEARLTAAGIAEAANTLQTLQNSAEEAERRCVSGGSPEPLESLSRLEDVCLLLQQALGLHAGLLLQCVEERDVATLREAAAKVQRGKKGAATRWAATQGVRAFIELLRRIATSVSPELSPNAAVAVASGSLCSSGGDWLWGGRGAASSWELPCGSVEAALSLLLSPSNALRRLPKVPKGTQDFSPERLVIRNLILETVTACFRRHGAQPIDTPVFELRETLLGKYGGEASKLVFELKDQGGEQLCLRYDLTVPFARYMAANALTKMRRYHVGKVYRRDEPQMNRGRFREFYQCDFDIAGDVTPPLLADAECLSLLCEILAVLRGITGAYLVKLNTRKLLDGILAFCGVPQEQFCSVCSSIDKLDKEPWEAVAEELQNSKGVPAATVEKLKGFVLQKGDLPQMLARLQQDAALMQVPAAAAAASDFAQLLVYVEPLGLLPELCWDWSLARGLDYYTGIIFEAVLLKRDGTCSGSIAGGGRYDGLVSLFSSKDVPAVGFSVGVERLFALMESMLGVGSSSDAESSNGGSDGLASSARASCSAVTGEGVRKDFTDILVCNVGKGMLPYALSAARLLWSAGLSCELFYGEDVRLKKQLDTASAKKVPWVVLCAEEEAARRCVKVKKLYHCHEATSHSQQQEQEQIDEEIPLDGLIQFFKEHLKETVYEAYTASLLLNPPKENA</sequence>
<organism evidence="6 7">
    <name type="scientific">Cyclospora cayetanensis</name>
    <dbReference type="NCBI Taxonomy" id="88456"/>
    <lineage>
        <taxon>Eukaryota</taxon>
        <taxon>Sar</taxon>
        <taxon>Alveolata</taxon>
        <taxon>Apicomplexa</taxon>
        <taxon>Conoidasida</taxon>
        <taxon>Coccidia</taxon>
        <taxon>Eucoccidiorida</taxon>
        <taxon>Eimeriorina</taxon>
        <taxon>Eimeriidae</taxon>
        <taxon>Cyclospora</taxon>
    </lineage>
</organism>
<evidence type="ECO:0000256" key="1">
    <source>
        <dbReference type="ARBA" id="ARBA00008226"/>
    </source>
</evidence>
<dbReference type="SUPFAM" id="SSF55681">
    <property type="entry name" value="Class II aaRS and biotin synthetases"/>
    <property type="match status" value="1"/>
</dbReference>
<keyword evidence="6" id="KW-1185">Reference proteome</keyword>
<dbReference type="GO" id="GO:0005829">
    <property type="term" value="C:cytosol"/>
    <property type="evidence" value="ECO:0007669"/>
    <property type="project" value="TreeGrafter"/>
</dbReference>
<dbReference type="SUPFAM" id="SSF52954">
    <property type="entry name" value="Class II aaRS ABD-related"/>
    <property type="match status" value="1"/>
</dbReference>
<dbReference type="GO" id="GO:0003723">
    <property type="term" value="F:RNA binding"/>
    <property type="evidence" value="ECO:0007669"/>
    <property type="project" value="TreeGrafter"/>
</dbReference>
<evidence type="ECO:0000313" key="7">
    <source>
        <dbReference type="RefSeq" id="XP_026190093.1"/>
    </source>
</evidence>
<comment type="similarity">
    <text evidence="1">Belongs to the class-II aminoacyl-tRNA synthetase family.</text>
</comment>
<dbReference type="InterPro" id="IPR036621">
    <property type="entry name" value="Anticodon-bd_dom_sf"/>
</dbReference>
<feature type="domain" description="Aminoacyl-transfer RNA synthetases class-II family profile" evidence="5">
    <location>
        <begin position="565"/>
        <end position="957"/>
    </location>
</feature>
<dbReference type="AlphaFoldDB" id="A0A6P6RQN0"/>
<dbReference type="Gene3D" id="3.40.50.800">
    <property type="entry name" value="Anticodon-binding domain"/>
    <property type="match status" value="1"/>
</dbReference>
<dbReference type="RefSeq" id="XP_026190093.1">
    <property type="nucleotide sequence ID" value="XM_026334308.1"/>
</dbReference>
<dbReference type="GO" id="GO:0004821">
    <property type="term" value="F:histidine-tRNA ligase activity"/>
    <property type="evidence" value="ECO:0007669"/>
    <property type="project" value="UniProtKB-EC"/>
</dbReference>
<dbReference type="Pfam" id="PF13393">
    <property type="entry name" value="tRNA-synt_His"/>
    <property type="match status" value="1"/>
</dbReference>
<evidence type="ECO:0000256" key="4">
    <source>
        <dbReference type="ARBA" id="ARBA00047639"/>
    </source>
</evidence>
<reference evidence="7" key="1">
    <citation type="submission" date="2025-08" db="UniProtKB">
        <authorList>
            <consortium name="RefSeq"/>
        </authorList>
    </citation>
    <scope>IDENTIFICATION</scope>
</reference>
<dbReference type="InterPro" id="IPR004154">
    <property type="entry name" value="Anticodon-bd"/>
</dbReference>
<dbReference type="GeneID" id="34622279"/>